<dbReference type="PATRIC" id="fig|1227485.3.peg.1163"/>
<evidence type="ECO:0000256" key="1">
    <source>
        <dbReference type="ARBA" id="ARBA00023224"/>
    </source>
</evidence>
<evidence type="ECO:0000256" key="4">
    <source>
        <dbReference type="SAM" id="Coils"/>
    </source>
</evidence>
<dbReference type="AlphaFoldDB" id="M0DVX2"/>
<dbReference type="PANTHER" id="PTHR32089:SF112">
    <property type="entry name" value="LYSOZYME-LIKE PROTEIN-RELATED"/>
    <property type="match status" value="1"/>
</dbReference>
<evidence type="ECO:0000259" key="6">
    <source>
        <dbReference type="PROSITE" id="PS50111"/>
    </source>
</evidence>
<protein>
    <submittedName>
        <fullName evidence="8">Methyl-accepting chemotaxis sensory transducer</fullName>
    </submittedName>
</protein>
<dbReference type="InterPro" id="IPR003660">
    <property type="entry name" value="HAMP_dom"/>
</dbReference>
<dbReference type="CDD" id="cd11386">
    <property type="entry name" value="MCP_signal"/>
    <property type="match status" value="1"/>
</dbReference>
<dbReference type="OrthoDB" id="8523at2157"/>
<dbReference type="Pfam" id="PF00015">
    <property type="entry name" value="MCPsignal"/>
    <property type="match status" value="1"/>
</dbReference>
<dbReference type="SMART" id="SM00304">
    <property type="entry name" value="HAMP"/>
    <property type="match status" value="2"/>
</dbReference>
<gene>
    <name evidence="8" type="ORF">C472_06055</name>
</gene>
<keyword evidence="1 3" id="KW-0807">Transducer</keyword>
<organism evidence="8 9">
    <name type="scientific">Halorubrum tebenquichense DSM 14210</name>
    <dbReference type="NCBI Taxonomy" id="1227485"/>
    <lineage>
        <taxon>Archaea</taxon>
        <taxon>Methanobacteriati</taxon>
        <taxon>Methanobacteriota</taxon>
        <taxon>Stenosarchaea group</taxon>
        <taxon>Halobacteria</taxon>
        <taxon>Halobacteriales</taxon>
        <taxon>Haloferacaceae</taxon>
        <taxon>Halorubrum</taxon>
    </lineage>
</organism>
<dbReference type="CDD" id="cd12912">
    <property type="entry name" value="PDC2_MCP_like"/>
    <property type="match status" value="1"/>
</dbReference>
<dbReference type="CDD" id="cd06225">
    <property type="entry name" value="HAMP"/>
    <property type="match status" value="1"/>
</dbReference>
<evidence type="ECO:0000256" key="3">
    <source>
        <dbReference type="PROSITE-ProRule" id="PRU00284"/>
    </source>
</evidence>
<feature type="coiled-coil region" evidence="4">
    <location>
        <begin position="359"/>
        <end position="397"/>
    </location>
</feature>
<name>M0DVX2_9EURY</name>
<dbReference type="Gene3D" id="1.10.287.950">
    <property type="entry name" value="Methyl-accepting chemotaxis protein"/>
    <property type="match status" value="1"/>
</dbReference>
<dbReference type="Gene3D" id="6.10.250.1910">
    <property type="match status" value="1"/>
</dbReference>
<dbReference type="RefSeq" id="WP_006628901.1">
    <property type="nucleotide sequence ID" value="NZ_AOJD01000033.1"/>
</dbReference>
<feature type="domain" description="Methyl-accepting transducer" evidence="6">
    <location>
        <begin position="457"/>
        <end position="695"/>
    </location>
</feature>
<evidence type="ECO:0000313" key="9">
    <source>
        <dbReference type="Proteomes" id="UP000011523"/>
    </source>
</evidence>
<reference evidence="8 9" key="1">
    <citation type="journal article" date="2014" name="PLoS Genet.">
        <title>Phylogenetically driven sequencing of extremely halophilic archaea reveals strategies for static and dynamic osmo-response.</title>
        <authorList>
            <person name="Becker E.A."/>
            <person name="Seitzer P.M."/>
            <person name="Tritt A."/>
            <person name="Larsen D."/>
            <person name="Krusor M."/>
            <person name="Yao A.I."/>
            <person name="Wu D."/>
            <person name="Madern D."/>
            <person name="Eisen J.A."/>
            <person name="Darling A.E."/>
            <person name="Facciotti M.T."/>
        </authorList>
    </citation>
    <scope>NUCLEOTIDE SEQUENCE [LARGE SCALE GENOMIC DNA]</scope>
    <source>
        <strain evidence="8 9">DSM 14210</strain>
    </source>
</reference>
<comment type="caution">
    <text evidence="8">The sequence shown here is derived from an EMBL/GenBank/DDBJ whole genome shotgun (WGS) entry which is preliminary data.</text>
</comment>
<dbReference type="Proteomes" id="UP000011523">
    <property type="component" value="Unassembled WGS sequence"/>
</dbReference>
<feature type="domain" description="HAMP" evidence="7">
    <location>
        <begin position="312"/>
        <end position="364"/>
    </location>
</feature>
<dbReference type="SMART" id="SM00283">
    <property type="entry name" value="MA"/>
    <property type="match status" value="1"/>
</dbReference>
<dbReference type="PROSITE" id="PS50111">
    <property type="entry name" value="CHEMOTAXIS_TRANSDUC_2"/>
    <property type="match status" value="1"/>
</dbReference>
<feature type="region of interest" description="Disordered" evidence="5">
    <location>
        <begin position="744"/>
        <end position="780"/>
    </location>
</feature>
<dbReference type="PROSITE" id="PS50885">
    <property type="entry name" value="HAMP"/>
    <property type="match status" value="2"/>
</dbReference>
<dbReference type="GO" id="GO:0016020">
    <property type="term" value="C:membrane"/>
    <property type="evidence" value="ECO:0007669"/>
    <property type="project" value="InterPro"/>
</dbReference>
<comment type="similarity">
    <text evidence="2">Belongs to the methyl-accepting chemotaxis (MCP) protein family.</text>
</comment>
<evidence type="ECO:0000259" key="7">
    <source>
        <dbReference type="PROSITE" id="PS50885"/>
    </source>
</evidence>
<feature type="domain" description="HAMP" evidence="7">
    <location>
        <begin position="396"/>
        <end position="438"/>
    </location>
</feature>
<sequence>MARNPLNWLRRSYLRKLLSLLLVVGVLVGAVGGVIYVQTTGVIADNTESELTKSAEIQASTVAEWSDRNRDHVATLASRDAVKSGDDAAIAEMLSAETSQLPDSATGIHLVAADTGAVTASSDAEATGASYGEVRWLELDGRLPEAGETTVTTSYTDPITGSDAVAFVAAVPGSDDLVVLPVDLAARSAELSTPVDAQGAFSVAVNDDGFVVLSQDGEKINRQNMGDAAEMSVSSMAVKRGLDGEVGYMEMEMGGERMAMGFAPIEGTDWVLMTHVPAETAFAVQGFVQLTVLALTAVSILGLGVVGVFVGRNTTQSIRDLVATADEFEGGRLDADLTTDRVDEIGRLYAAFDDMRNSLRTSLSDAREAEREATEARERAEEFSQHVEAKAAQYEDQIEAAAAGDLTRRVDTESESRAMTDIGVALNEMLADLEATVADVQAFANAVETATTDATAGTDEVETASQRVSDSIQQIAAEADEQRDNLRTVSTEMTELSATIEEAASTADTVAATSQETAEIASEGEATATRSVEEMETAQTAMSSAVENVEALDNLMSEIDEIVAVIGEIAEQTNMLALNANIEAARAQGDDGGDGFAVVASEVKQLAEETQASADDVAHLIDEVQETTEQTTTDIRDADQRVRETTDAVEETVDAFVTVSENVRDTNNGVQEISDAMDDQAVSAEAVVTMVDDVETQSESAADAAENVSAASEEQAASITQVSETVDGLATQADRLQDVLETFTTRLDADESGPTAEPSGDRVSSAASGERGATEQPTTD</sequence>
<dbReference type="PANTHER" id="PTHR32089">
    <property type="entry name" value="METHYL-ACCEPTING CHEMOTAXIS PROTEIN MCPB"/>
    <property type="match status" value="1"/>
</dbReference>
<keyword evidence="4" id="KW-0175">Coiled coil</keyword>
<dbReference type="InterPro" id="IPR004089">
    <property type="entry name" value="MCPsignal_dom"/>
</dbReference>
<accession>M0DVX2</accession>
<evidence type="ECO:0000256" key="2">
    <source>
        <dbReference type="ARBA" id="ARBA00029447"/>
    </source>
</evidence>
<dbReference type="EMBL" id="AOJD01000033">
    <property type="protein sequence ID" value="ELZ38862.1"/>
    <property type="molecule type" value="Genomic_DNA"/>
</dbReference>
<dbReference type="GO" id="GO:0007165">
    <property type="term" value="P:signal transduction"/>
    <property type="evidence" value="ECO:0007669"/>
    <property type="project" value="UniProtKB-KW"/>
</dbReference>
<dbReference type="Gene3D" id="3.30.450.20">
    <property type="entry name" value="PAS domain"/>
    <property type="match status" value="1"/>
</dbReference>
<dbReference type="Pfam" id="PF00672">
    <property type="entry name" value="HAMP"/>
    <property type="match status" value="1"/>
</dbReference>
<keyword evidence="9" id="KW-1185">Reference proteome</keyword>
<evidence type="ECO:0000313" key="8">
    <source>
        <dbReference type="EMBL" id="ELZ38862.1"/>
    </source>
</evidence>
<proteinExistence type="inferred from homology"/>
<evidence type="ECO:0000256" key="5">
    <source>
        <dbReference type="SAM" id="MobiDB-lite"/>
    </source>
</evidence>
<dbReference type="SUPFAM" id="SSF58104">
    <property type="entry name" value="Methyl-accepting chemotaxis protein (MCP) signaling domain"/>
    <property type="match status" value="1"/>
</dbReference>